<feature type="compositionally biased region" description="Low complexity" evidence="1">
    <location>
        <begin position="146"/>
        <end position="187"/>
    </location>
</feature>
<comment type="caution">
    <text evidence="3">The sequence shown here is derived from an EMBL/GenBank/DDBJ whole genome shotgun (WGS) entry which is preliminary data.</text>
</comment>
<dbReference type="AlphaFoldDB" id="A0A9W9EZ86"/>
<evidence type="ECO:0000313" key="4">
    <source>
        <dbReference type="Proteomes" id="UP001149074"/>
    </source>
</evidence>
<keyword evidence="2" id="KW-0732">Signal</keyword>
<protein>
    <recommendedName>
        <fullName evidence="5">GPI anchored protein</fullName>
    </recommendedName>
</protein>
<feature type="signal peptide" evidence="2">
    <location>
        <begin position="1"/>
        <end position="17"/>
    </location>
</feature>
<keyword evidence="4" id="KW-1185">Reference proteome</keyword>
<reference evidence="3" key="2">
    <citation type="journal article" date="2023" name="IMA Fungus">
        <title>Comparative genomic study of the Penicillium genus elucidates a diverse pangenome and 15 lateral gene transfer events.</title>
        <authorList>
            <person name="Petersen C."/>
            <person name="Sorensen T."/>
            <person name="Nielsen M.R."/>
            <person name="Sondergaard T.E."/>
            <person name="Sorensen J.L."/>
            <person name="Fitzpatrick D.A."/>
            <person name="Frisvad J.C."/>
            <person name="Nielsen K.L."/>
        </authorList>
    </citation>
    <scope>NUCLEOTIDE SEQUENCE</scope>
    <source>
        <strain evidence="3">IBT 30761</strain>
    </source>
</reference>
<organism evidence="3 4">
    <name type="scientific">Penicillium argentinense</name>
    <dbReference type="NCBI Taxonomy" id="1131581"/>
    <lineage>
        <taxon>Eukaryota</taxon>
        <taxon>Fungi</taxon>
        <taxon>Dikarya</taxon>
        <taxon>Ascomycota</taxon>
        <taxon>Pezizomycotina</taxon>
        <taxon>Eurotiomycetes</taxon>
        <taxon>Eurotiomycetidae</taxon>
        <taxon>Eurotiales</taxon>
        <taxon>Aspergillaceae</taxon>
        <taxon>Penicillium</taxon>
    </lineage>
</organism>
<dbReference type="PANTHER" id="PTHR40640">
    <property type="entry name" value="ANCHORED GLYCOPROTEIN, PUTATIVE (AFU_ORTHOLOGUE AFUA_8G04860)-RELATED"/>
    <property type="match status" value="1"/>
</dbReference>
<dbReference type="RefSeq" id="XP_056472561.1">
    <property type="nucleotide sequence ID" value="XM_056621755.1"/>
</dbReference>
<evidence type="ECO:0008006" key="5">
    <source>
        <dbReference type="Google" id="ProtNLM"/>
    </source>
</evidence>
<dbReference type="Proteomes" id="UP001149074">
    <property type="component" value="Unassembled WGS sequence"/>
</dbReference>
<dbReference type="PANTHER" id="PTHR40640:SF1">
    <property type="entry name" value="ANCHORED GLYCOPROTEIN, PUTATIVE (AFU_ORTHOLOGUE AFUA_8G04860)-RELATED"/>
    <property type="match status" value="1"/>
</dbReference>
<reference evidence="3" key="1">
    <citation type="submission" date="2022-11" db="EMBL/GenBank/DDBJ databases">
        <authorList>
            <person name="Petersen C."/>
        </authorList>
    </citation>
    <scope>NUCLEOTIDE SEQUENCE</scope>
    <source>
        <strain evidence="3">IBT 30761</strain>
    </source>
</reference>
<feature type="region of interest" description="Disordered" evidence="1">
    <location>
        <begin position="146"/>
        <end position="188"/>
    </location>
</feature>
<evidence type="ECO:0000313" key="3">
    <source>
        <dbReference type="EMBL" id="KAJ5090580.1"/>
    </source>
</evidence>
<evidence type="ECO:0000256" key="1">
    <source>
        <dbReference type="SAM" id="MobiDB-lite"/>
    </source>
</evidence>
<sequence length="211" mass="20627">MGLTKLLTLTTLGLVAAETSVVSLFLFDAYEAEGGADAHSLAGSVVAVDAGTTTYSINCGPGVDSNECPFLPGLWYTQGPTSIEYALQSPYDRYGTVACSLGGSTSAVCTDVLPTTGSNSMQPQTTSIGKDMIASERVTITAGATATATGASATKTDESSSTADSSTADSSSATSQGTGASSTSTGGLPQITASPGLALGGVAAALAAAAL</sequence>
<feature type="chain" id="PRO_5040778433" description="GPI anchored protein" evidence="2">
    <location>
        <begin position="18"/>
        <end position="211"/>
    </location>
</feature>
<proteinExistence type="predicted"/>
<dbReference type="GeneID" id="81360734"/>
<evidence type="ECO:0000256" key="2">
    <source>
        <dbReference type="SAM" id="SignalP"/>
    </source>
</evidence>
<gene>
    <name evidence="3" type="ORF">N7532_009264</name>
</gene>
<name>A0A9W9EZ86_9EURO</name>
<dbReference type="EMBL" id="JAPQKI010000009">
    <property type="protein sequence ID" value="KAJ5090580.1"/>
    <property type="molecule type" value="Genomic_DNA"/>
</dbReference>
<accession>A0A9W9EZ86</accession>
<dbReference type="OrthoDB" id="4991875at2759"/>